<name>A0A9P3H610_9FUNG</name>
<reference evidence="2" key="1">
    <citation type="submission" date="2021-11" db="EMBL/GenBank/DDBJ databases">
        <authorList>
            <person name="Herlambang A."/>
            <person name="Guo Y."/>
            <person name="Takashima Y."/>
            <person name="Nishizawa T."/>
        </authorList>
    </citation>
    <scope>NUCLEOTIDE SEQUENCE</scope>
    <source>
        <strain evidence="2">E1425</strain>
    </source>
</reference>
<organism evidence="2 3">
    <name type="scientific">Entomortierella parvispora</name>
    <dbReference type="NCBI Taxonomy" id="205924"/>
    <lineage>
        <taxon>Eukaryota</taxon>
        <taxon>Fungi</taxon>
        <taxon>Fungi incertae sedis</taxon>
        <taxon>Mucoromycota</taxon>
        <taxon>Mortierellomycotina</taxon>
        <taxon>Mortierellomycetes</taxon>
        <taxon>Mortierellales</taxon>
        <taxon>Mortierellaceae</taxon>
        <taxon>Entomortierella</taxon>
    </lineage>
</organism>
<evidence type="ECO:0008006" key="4">
    <source>
        <dbReference type="Google" id="ProtNLM"/>
    </source>
</evidence>
<dbReference type="OrthoDB" id="2448252at2759"/>
<evidence type="ECO:0000313" key="3">
    <source>
        <dbReference type="Proteomes" id="UP000827284"/>
    </source>
</evidence>
<dbReference type="Proteomes" id="UP000827284">
    <property type="component" value="Unassembled WGS sequence"/>
</dbReference>
<keyword evidence="3" id="KW-1185">Reference proteome</keyword>
<dbReference type="EMBL" id="BQFW01000004">
    <property type="protein sequence ID" value="GJJ70692.1"/>
    <property type="molecule type" value="Genomic_DNA"/>
</dbReference>
<dbReference type="AlphaFoldDB" id="A0A9P3H610"/>
<gene>
    <name evidence="2" type="ORF">EMPS_03042</name>
</gene>
<evidence type="ECO:0000256" key="1">
    <source>
        <dbReference type="SAM" id="MobiDB-lite"/>
    </source>
</evidence>
<evidence type="ECO:0000313" key="2">
    <source>
        <dbReference type="EMBL" id="GJJ70692.1"/>
    </source>
</evidence>
<proteinExistence type="predicted"/>
<comment type="caution">
    <text evidence="2">The sequence shown here is derived from an EMBL/GenBank/DDBJ whole genome shotgun (WGS) entry which is preliminary data.</text>
</comment>
<feature type="region of interest" description="Disordered" evidence="1">
    <location>
        <begin position="690"/>
        <end position="709"/>
    </location>
</feature>
<feature type="compositionally biased region" description="Basic residues" evidence="1">
    <location>
        <begin position="700"/>
        <end position="709"/>
    </location>
</feature>
<protein>
    <recommendedName>
        <fullName evidence="4">F-box domain-containing protein</fullName>
    </recommendedName>
</protein>
<reference evidence="2" key="2">
    <citation type="journal article" date="2022" name="Microbiol. Resour. Announc.">
        <title>Whole-Genome Sequence of Entomortierella parvispora E1425, a Mucoromycotan Fungus Associated with Burkholderiaceae-Related Endosymbiotic Bacteria.</title>
        <authorList>
            <person name="Herlambang A."/>
            <person name="Guo Y."/>
            <person name="Takashima Y."/>
            <person name="Narisawa K."/>
            <person name="Ohta H."/>
            <person name="Nishizawa T."/>
        </authorList>
    </citation>
    <scope>NUCLEOTIDE SEQUENCE</scope>
    <source>
        <strain evidence="2">E1425</strain>
    </source>
</reference>
<sequence length="709" mass="80660">MEPTSTVSPAAKSAFDRVPNEVLSLLGKSLGRSALFNSVQVCHVWHSTLLPLLWAKIDLRQWHRPSFPLLRLLHPRHVLRAHQFADHGSYSSSVVKSLLCQVQQLEWWCNREMIKAHDRSRSGYVHTRFESALSLNAKAAEARGDQSIEAPDWNFDGQSYVDASNILRSIPKQRLNQLLLQELPNLTSLSLRLGPFGEADFLLSLVHLPKSMKDLRLVSFDMWRPRVAIEDLFPLFSRLEELELKGYWFYYKNNHSRYPSEASGSKPSALSTRLFDNTEQTPTRHVWRLKRLAVKVDGLLLAQYCPKLVEFHLDCDELPEKLRLMKSATILPSFKSLEACKGHLKFLNVSQTTINCPEIRDRVETWMRFEYLTDLNCVVQDANMMRFLCEQRGILLVHRPLSSSQDGAGDDFSHESEMDFSHVFLPHLRHLAIDFRQGVFGKEQLEMISHCVYWILMTRSKLLTFKAPYVHLDPRLIAPKELLNVKASNNRNRVSGSGNNIKTIAPSITPPPLWSSTALLKERILNKDVTWFEDDVKGELFELKSLSLVSSHLEVGADSGICQLADGLSEVDVMDVVEPGDDNVVNHRQQGASRVKVETNLPEPHLANVPPCIKCSGDGHRSLYRQPFGPRLTKLRHLVLRSDAPSQWQRDEIRRLLLLLPSLEQVRLKPLLPDSFKGVVKWLSEFGGVSSQSSVTPHSGGRKVPVKFL</sequence>
<accession>A0A9P3H610</accession>